<feature type="region of interest" description="Disordered" evidence="1">
    <location>
        <begin position="161"/>
        <end position="215"/>
    </location>
</feature>
<dbReference type="RefSeq" id="WP_047845198.1">
    <property type="nucleotide sequence ID" value="NZ_AEJF01000021.1"/>
</dbReference>
<proteinExistence type="predicted"/>
<evidence type="ECO:0000256" key="1">
    <source>
        <dbReference type="SAM" id="MobiDB-lite"/>
    </source>
</evidence>
<evidence type="ECO:0000313" key="2">
    <source>
        <dbReference type="EMBL" id="KLU27667.1"/>
    </source>
</evidence>
<evidence type="ECO:0000313" key="3">
    <source>
        <dbReference type="Proteomes" id="UP000035963"/>
    </source>
</evidence>
<name>A0A0J1D4M5_9BURK</name>
<reference evidence="2 3" key="1">
    <citation type="journal article" date="2015" name="Genome Announc.">
        <title>Draft Genome Sequence of Burkholderia sp. Strain PML1(12), an Ectomycorrhizosphere-Inhabiting Bacterium with Effective Mineral-Weathering Ability.</title>
        <authorList>
            <person name="Uroz S."/>
            <person name="Oger P."/>
        </authorList>
    </citation>
    <scope>NUCLEOTIDE SEQUENCE [LARGE SCALE GENOMIC DNA]</scope>
    <source>
        <strain evidence="3">PML1(12)</strain>
    </source>
</reference>
<feature type="compositionally biased region" description="Basic and acidic residues" evidence="1">
    <location>
        <begin position="161"/>
        <end position="186"/>
    </location>
</feature>
<dbReference type="PATRIC" id="fig|908627.4.peg.761"/>
<dbReference type="AlphaFoldDB" id="A0A0J1D4M5"/>
<accession>A0A0J1D4M5</accession>
<feature type="region of interest" description="Disordered" evidence="1">
    <location>
        <begin position="111"/>
        <end position="132"/>
    </location>
</feature>
<keyword evidence="3" id="KW-1185">Reference proteome</keyword>
<organism evidence="2 3">
    <name type="scientific">Caballeronia mineralivorans PML1(12)</name>
    <dbReference type="NCBI Taxonomy" id="908627"/>
    <lineage>
        <taxon>Bacteria</taxon>
        <taxon>Pseudomonadati</taxon>
        <taxon>Pseudomonadota</taxon>
        <taxon>Betaproteobacteria</taxon>
        <taxon>Burkholderiales</taxon>
        <taxon>Burkholderiaceae</taxon>
        <taxon>Caballeronia</taxon>
    </lineage>
</organism>
<comment type="caution">
    <text evidence="2">The sequence shown here is derived from an EMBL/GenBank/DDBJ whole genome shotgun (WGS) entry which is preliminary data.</text>
</comment>
<gene>
    <name evidence="2" type="ORF">EOS_03395</name>
</gene>
<sequence length="215" mass="23851">MKTRKYLFKKIGQLENNFDNATIITMSGEVREKPREEMMAWLLALADPAGNASDRIRTTAMFLIGQFLVDEEAAKHPERAIGGVMTVPAIANIDEWERAASADQQRLLSQAGDYTGPYVPPTNTPPERSTGLSEAELEAIAGTNGELQILTAQQRLNRDLADAETSRVRKQERQEQERVDQARVDAENAPAPKAKAKAKPPRKVQQFEGLPKDIV</sequence>
<dbReference type="EMBL" id="AEJF01000021">
    <property type="protein sequence ID" value="KLU27667.1"/>
    <property type="molecule type" value="Genomic_DNA"/>
</dbReference>
<dbReference type="Proteomes" id="UP000035963">
    <property type="component" value="Unassembled WGS sequence"/>
</dbReference>
<protein>
    <submittedName>
        <fullName evidence="2">Uncharacterized protein</fullName>
    </submittedName>
</protein>